<evidence type="ECO:0000256" key="2">
    <source>
        <dbReference type="ARBA" id="ARBA00022448"/>
    </source>
</evidence>
<feature type="transmembrane region" description="Helical" evidence="9">
    <location>
        <begin position="166"/>
        <end position="186"/>
    </location>
</feature>
<keyword evidence="2 8" id="KW-0813">Transport</keyword>
<proteinExistence type="inferred from homology"/>
<feature type="transmembrane region" description="Helical" evidence="9">
    <location>
        <begin position="291"/>
        <end position="312"/>
    </location>
</feature>
<feature type="transmembrane region" description="Helical" evidence="9">
    <location>
        <begin position="192"/>
        <end position="211"/>
    </location>
</feature>
<gene>
    <name evidence="11" type="ORF">JKG61_07465</name>
</gene>
<feature type="transmembrane region" description="Helical" evidence="9">
    <location>
        <begin position="101"/>
        <end position="121"/>
    </location>
</feature>
<dbReference type="InterPro" id="IPR050171">
    <property type="entry name" value="MFS_Transporters"/>
</dbReference>
<organism evidence="11 12">
    <name type="scientific">Sphingobacterium faecale</name>
    <dbReference type="NCBI Taxonomy" id="2803775"/>
    <lineage>
        <taxon>Bacteria</taxon>
        <taxon>Pseudomonadati</taxon>
        <taxon>Bacteroidota</taxon>
        <taxon>Sphingobacteriia</taxon>
        <taxon>Sphingobacteriales</taxon>
        <taxon>Sphingobacteriaceae</taxon>
        <taxon>Sphingobacterium</taxon>
    </lineage>
</organism>
<evidence type="ECO:0000259" key="10">
    <source>
        <dbReference type="PROSITE" id="PS50850"/>
    </source>
</evidence>
<dbReference type="PROSITE" id="PS01022">
    <property type="entry name" value="PTR2_1"/>
    <property type="match status" value="1"/>
</dbReference>
<dbReference type="InterPro" id="IPR036259">
    <property type="entry name" value="MFS_trans_sf"/>
</dbReference>
<evidence type="ECO:0000313" key="11">
    <source>
        <dbReference type="EMBL" id="MBL1408584.1"/>
    </source>
</evidence>
<feature type="transmembrane region" description="Helical" evidence="9">
    <location>
        <begin position="248"/>
        <end position="271"/>
    </location>
</feature>
<dbReference type="EMBL" id="JAERTY010000003">
    <property type="protein sequence ID" value="MBL1408584.1"/>
    <property type="molecule type" value="Genomic_DNA"/>
</dbReference>
<feature type="transmembrane region" description="Helical" evidence="9">
    <location>
        <begin position="431"/>
        <end position="450"/>
    </location>
</feature>
<keyword evidence="3" id="KW-1003">Cell membrane</keyword>
<dbReference type="SUPFAM" id="SSF103473">
    <property type="entry name" value="MFS general substrate transporter"/>
    <property type="match status" value="2"/>
</dbReference>
<dbReference type="PANTHER" id="PTHR23517">
    <property type="entry name" value="RESISTANCE PROTEIN MDTM, PUTATIVE-RELATED-RELATED"/>
    <property type="match status" value="1"/>
</dbReference>
<keyword evidence="5" id="KW-0653">Protein transport</keyword>
<sequence length="595" mass="65618">MSQVSEASFSEELEKQGIDGSLVLGHPSGLFVLFFTEMWERFSFYGMRVLLVLFLTAAITGGNPGLGWSAENAGALYSTYAMLLYITPIFGGIIADRFIGYRWAVVIGSIVMTLGHVAMFFDGTIPLYLGLTLLVVGTGFFKPNMTSILSEMYKKFPQKKDGAYTIFYMGVNAGAFFGMMLCGYLASNLGWHYGFGLAAVFMGLGTLQFWLAKPLFGKIGDVPTKEDKVQNVADDVDSKRNPFSTLDYILIGITTVIGLLFAFDAPLHVIGKIDLLPSVDLSVLGLDTLRGMYVLTIAGLLVFIGLIISRLVRYEKVVRDRMIAVIIFAFFTIFFWMSFEQGASSLVIFARDNVDRALEGTSLTAFNTFNTLLTVVPLILISYVLILLTKRTWNKAPSTNIVLAITFLVVWGVAGWMLYNEYTKEASEIEPSWFSIMNSFFIITFASSVSKIWDSKFNPPAAIKYGLGLIIMAIGFGLLAYGSYGIQDGVKVSMLWLVLAYLFHTLGELCLSPVGLSYVSKLVPARMIAFMFGMWYLAIAIGNKLAALLGGQIENITEAYSLSTFFLIFTIVPIVAGILVMLLHPVLKKLMHGVK</sequence>
<dbReference type="InterPro" id="IPR020846">
    <property type="entry name" value="MFS_dom"/>
</dbReference>
<dbReference type="PANTHER" id="PTHR23517:SF15">
    <property type="entry name" value="PROTON-DEPENDENT OLIGOPEPTIDE FAMILY TRANSPORT PROTEIN"/>
    <property type="match status" value="1"/>
</dbReference>
<feature type="transmembrane region" description="Helical" evidence="9">
    <location>
        <begin position="369"/>
        <end position="389"/>
    </location>
</feature>
<feature type="transmembrane region" description="Helical" evidence="9">
    <location>
        <begin position="565"/>
        <end position="587"/>
    </location>
</feature>
<feature type="transmembrane region" description="Helical" evidence="9">
    <location>
        <begin position="494"/>
        <end position="516"/>
    </location>
</feature>
<comment type="similarity">
    <text evidence="8">Belongs to the major facilitator superfamily. Proton-dependent oligopeptide transporter (POT/PTR) (TC 2.A.17) family.</text>
</comment>
<feature type="transmembrane region" description="Helical" evidence="9">
    <location>
        <begin position="127"/>
        <end position="145"/>
    </location>
</feature>
<feature type="transmembrane region" description="Helical" evidence="9">
    <location>
        <begin position="401"/>
        <end position="419"/>
    </location>
</feature>
<feature type="transmembrane region" description="Helical" evidence="9">
    <location>
        <begin position="324"/>
        <end position="349"/>
    </location>
</feature>
<reference evidence="11 12" key="1">
    <citation type="submission" date="2021-01" db="EMBL/GenBank/DDBJ databases">
        <title>C459-1 draft genome sequence.</title>
        <authorList>
            <person name="Zhang X.-F."/>
        </authorList>
    </citation>
    <scope>NUCLEOTIDE SEQUENCE [LARGE SCALE GENOMIC DNA]</scope>
    <source>
        <strain evidence="12">C459-1</strain>
    </source>
</reference>
<dbReference type="PROSITE" id="PS50850">
    <property type="entry name" value="MFS"/>
    <property type="match status" value="1"/>
</dbReference>
<feature type="transmembrane region" description="Helical" evidence="9">
    <location>
        <begin position="528"/>
        <end position="553"/>
    </location>
</feature>
<evidence type="ECO:0000256" key="7">
    <source>
        <dbReference type="ARBA" id="ARBA00023136"/>
    </source>
</evidence>
<evidence type="ECO:0000256" key="3">
    <source>
        <dbReference type="ARBA" id="ARBA00022475"/>
    </source>
</evidence>
<feature type="domain" description="Major facilitator superfamily (MFS) profile" evidence="10">
    <location>
        <begin position="32"/>
        <end position="588"/>
    </location>
</feature>
<evidence type="ECO:0000256" key="4">
    <source>
        <dbReference type="ARBA" id="ARBA00022692"/>
    </source>
</evidence>
<dbReference type="InterPro" id="IPR005279">
    <property type="entry name" value="Dipep/tripep_permease"/>
</dbReference>
<keyword evidence="5" id="KW-0571">Peptide transport</keyword>
<evidence type="ECO:0000256" key="1">
    <source>
        <dbReference type="ARBA" id="ARBA00004651"/>
    </source>
</evidence>
<keyword evidence="6 9" id="KW-1133">Transmembrane helix</keyword>
<feature type="transmembrane region" description="Helical" evidence="9">
    <location>
        <begin position="462"/>
        <end position="482"/>
    </location>
</feature>
<dbReference type="Proteomes" id="UP000625283">
    <property type="component" value="Unassembled WGS sequence"/>
</dbReference>
<keyword evidence="7 9" id="KW-0472">Membrane</keyword>
<feature type="transmembrane region" description="Helical" evidence="9">
    <location>
        <begin position="49"/>
        <end position="68"/>
    </location>
</feature>
<comment type="subcellular location">
    <subcellularLocation>
        <location evidence="1">Cell membrane</location>
        <topology evidence="1">Multi-pass membrane protein</topology>
    </subcellularLocation>
    <subcellularLocation>
        <location evidence="8">Membrane</location>
        <topology evidence="8">Multi-pass membrane protein</topology>
    </subcellularLocation>
</comment>
<dbReference type="PROSITE" id="PS01023">
    <property type="entry name" value="PTR2_2"/>
    <property type="match status" value="1"/>
</dbReference>
<evidence type="ECO:0000313" key="12">
    <source>
        <dbReference type="Proteomes" id="UP000625283"/>
    </source>
</evidence>
<evidence type="ECO:0000256" key="5">
    <source>
        <dbReference type="ARBA" id="ARBA00022856"/>
    </source>
</evidence>
<comment type="caution">
    <text evidence="11">The sequence shown here is derived from an EMBL/GenBank/DDBJ whole genome shotgun (WGS) entry which is preliminary data.</text>
</comment>
<dbReference type="Pfam" id="PF00854">
    <property type="entry name" value="PTR2"/>
    <property type="match status" value="2"/>
</dbReference>
<accession>A0ABS1R210</accession>
<evidence type="ECO:0000256" key="6">
    <source>
        <dbReference type="ARBA" id="ARBA00022989"/>
    </source>
</evidence>
<dbReference type="CDD" id="cd17346">
    <property type="entry name" value="MFS_DtpA_like"/>
    <property type="match status" value="1"/>
</dbReference>
<dbReference type="RefSeq" id="WP_202102334.1">
    <property type="nucleotide sequence ID" value="NZ_JAERTY010000003.1"/>
</dbReference>
<keyword evidence="4 8" id="KW-0812">Transmembrane</keyword>
<feature type="transmembrane region" description="Helical" evidence="9">
    <location>
        <begin position="74"/>
        <end position="94"/>
    </location>
</feature>
<name>A0ABS1R210_9SPHI</name>
<evidence type="ECO:0000256" key="8">
    <source>
        <dbReference type="RuleBase" id="RU003755"/>
    </source>
</evidence>
<dbReference type="InterPro" id="IPR018456">
    <property type="entry name" value="PTR2_symporter_CS"/>
</dbReference>
<keyword evidence="12" id="KW-1185">Reference proteome</keyword>
<dbReference type="Gene3D" id="1.20.1250.20">
    <property type="entry name" value="MFS general substrate transporter like domains"/>
    <property type="match status" value="2"/>
</dbReference>
<protein>
    <submittedName>
        <fullName evidence="11">Peptide MFS transporter</fullName>
    </submittedName>
</protein>
<dbReference type="InterPro" id="IPR000109">
    <property type="entry name" value="POT_fam"/>
</dbReference>
<dbReference type="NCBIfam" id="TIGR00924">
    <property type="entry name" value="yjdL_sub1_fam"/>
    <property type="match status" value="1"/>
</dbReference>
<evidence type="ECO:0000256" key="9">
    <source>
        <dbReference type="SAM" id="Phobius"/>
    </source>
</evidence>